<dbReference type="GO" id="GO:0044331">
    <property type="term" value="P:cell-cell adhesion mediated by cadherin"/>
    <property type="evidence" value="ECO:0007669"/>
    <property type="project" value="TreeGrafter"/>
</dbReference>
<protein>
    <submittedName>
        <fullName evidence="11">Cadherin-86C</fullName>
    </submittedName>
</protein>
<dbReference type="InterPro" id="IPR002126">
    <property type="entry name" value="Cadherin-like_dom"/>
</dbReference>
<dbReference type="GO" id="GO:0060429">
    <property type="term" value="P:epithelium development"/>
    <property type="evidence" value="ECO:0007669"/>
    <property type="project" value="UniProtKB-ARBA"/>
</dbReference>
<evidence type="ECO:0000256" key="8">
    <source>
        <dbReference type="PROSITE-ProRule" id="PRU00043"/>
    </source>
</evidence>
<dbReference type="GO" id="GO:0000902">
    <property type="term" value="P:cell morphogenesis"/>
    <property type="evidence" value="ECO:0007669"/>
    <property type="project" value="TreeGrafter"/>
</dbReference>
<dbReference type="SMART" id="SM00112">
    <property type="entry name" value="CA"/>
    <property type="match status" value="5"/>
</dbReference>
<evidence type="ECO:0000256" key="2">
    <source>
        <dbReference type="ARBA" id="ARBA00022692"/>
    </source>
</evidence>
<dbReference type="SUPFAM" id="SSF49313">
    <property type="entry name" value="Cadherin-like"/>
    <property type="match status" value="5"/>
</dbReference>
<organism evidence="11 12">
    <name type="scientific">Trichonephila inaurata madagascariensis</name>
    <dbReference type="NCBI Taxonomy" id="2747483"/>
    <lineage>
        <taxon>Eukaryota</taxon>
        <taxon>Metazoa</taxon>
        <taxon>Ecdysozoa</taxon>
        <taxon>Arthropoda</taxon>
        <taxon>Chelicerata</taxon>
        <taxon>Arachnida</taxon>
        <taxon>Araneae</taxon>
        <taxon>Araneomorphae</taxon>
        <taxon>Entelegynae</taxon>
        <taxon>Araneoidea</taxon>
        <taxon>Nephilidae</taxon>
        <taxon>Trichonephila</taxon>
        <taxon>Trichonephila inaurata</taxon>
    </lineage>
</organism>
<dbReference type="Proteomes" id="UP000886998">
    <property type="component" value="Unassembled WGS sequence"/>
</dbReference>
<evidence type="ECO:0000313" key="12">
    <source>
        <dbReference type="Proteomes" id="UP000886998"/>
    </source>
</evidence>
<dbReference type="GO" id="GO:0016477">
    <property type="term" value="P:cell migration"/>
    <property type="evidence" value="ECO:0007669"/>
    <property type="project" value="TreeGrafter"/>
</dbReference>
<dbReference type="GO" id="GO:0045296">
    <property type="term" value="F:cadherin binding"/>
    <property type="evidence" value="ECO:0007669"/>
    <property type="project" value="TreeGrafter"/>
</dbReference>
<feature type="domain" description="Cadherin" evidence="10">
    <location>
        <begin position="110"/>
        <end position="223"/>
    </location>
</feature>
<evidence type="ECO:0000256" key="5">
    <source>
        <dbReference type="ARBA" id="ARBA00022837"/>
    </source>
</evidence>
<dbReference type="AlphaFoldDB" id="A0A8X6WUV5"/>
<dbReference type="EMBL" id="BMAV01001786">
    <property type="protein sequence ID" value="GFY40241.1"/>
    <property type="molecule type" value="Genomic_DNA"/>
</dbReference>
<dbReference type="FunFam" id="2.60.40.60:FF:000020">
    <property type="entry name" value="Dachsous cadherin-related 1b"/>
    <property type="match status" value="1"/>
</dbReference>
<keyword evidence="2" id="KW-0812">Transmembrane</keyword>
<dbReference type="PRINTS" id="PR00205">
    <property type="entry name" value="CADHERIN"/>
</dbReference>
<dbReference type="PANTHER" id="PTHR24027:SF422">
    <property type="entry name" value="CADHERIN DOMAIN-CONTAINING PROTEIN"/>
    <property type="match status" value="1"/>
</dbReference>
<keyword evidence="6" id="KW-1133">Transmembrane helix</keyword>
<dbReference type="GO" id="GO:0007156">
    <property type="term" value="P:homophilic cell adhesion via plasma membrane adhesion molecules"/>
    <property type="evidence" value="ECO:0007669"/>
    <property type="project" value="InterPro"/>
</dbReference>
<dbReference type="PANTHER" id="PTHR24027">
    <property type="entry name" value="CADHERIN-23"/>
    <property type="match status" value="1"/>
</dbReference>
<comment type="caution">
    <text evidence="11">The sequence shown here is derived from an EMBL/GenBank/DDBJ whole genome shotgun (WGS) entry which is preliminary data.</text>
</comment>
<sequence>MFQSIPFLLMALFTTAAGVAPTIDLSHNMRILKLPMDTKPGSIIYRLRGSDPDNDVLTFGVRGDVGNQLLNIQSVTETRANVFLKTAPTTTEVESTIIITNATNLKSPFLEYDPLISVSELTEEKDVIGSVEVRKRNSSSIPVLFELEGSDKFAIRYLISPLKEASKAEIFLLQKLDYEKKNLYTLVIYALNPWTEKEFDTRNLAVLTILVAVKDAQDTPPVFHSLPPVVRVSDSLPLGGSVYQVIAEDGDYGNQRNISYSFVPESQGVTYFNIHSRTGMISLASSTELFREAYSTTGPFVLSIQATEVETDSIPGLPASSVATLAVVLVNTENKPPRFISKRYVGLVEENSPGLTSVIWEGSEAPRVVDDDQGKNGSFELFLEEDGGAFSVQPARGMNELNFALLVKDPTKLDYETSDTKYLEFRIVARETASIRPLSATAEIRIKLQDANDNIPQFTHDVYNVTLPEDAPSGTTLVKVQATDEDSGSYGVVRYTAVNGPIAGKSVTGELTLLSGEGLDRERIPEYSLTVEARDDQGKGNRNTAEVHVTLADANDNAPLFLQPRYDAVLNPDMRNFYEPLRVQAYDADGPGPNSDITYEIVNGNYQEKFLIDPHTGELSLQAPLIPNPETQDHGLPVITLTVRAHDQGVPVRFATVKVQVHNQEYLNRSISFIIPLSVKKASERRQELERGFSALTGAHVNLHSIAFHNSSTEK</sequence>
<dbReference type="InterPro" id="IPR015919">
    <property type="entry name" value="Cadherin-like_sf"/>
</dbReference>
<feature type="domain" description="Cadherin" evidence="10">
    <location>
        <begin position="224"/>
        <end position="339"/>
    </location>
</feature>
<dbReference type="OrthoDB" id="6428998at2759"/>
<evidence type="ECO:0000256" key="3">
    <source>
        <dbReference type="ARBA" id="ARBA00022729"/>
    </source>
</evidence>
<feature type="chain" id="PRO_5036456797" evidence="9">
    <location>
        <begin position="19"/>
        <end position="715"/>
    </location>
</feature>
<dbReference type="GO" id="GO:0016342">
    <property type="term" value="C:catenin complex"/>
    <property type="evidence" value="ECO:0007669"/>
    <property type="project" value="TreeGrafter"/>
</dbReference>
<evidence type="ECO:0000259" key="10">
    <source>
        <dbReference type="PROSITE" id="PS50268"/>
    </source>
</evidence>
<keyword evidence="3 9" id="KW-0732">Signal</keyword>
<dbReference type="GO" id="GO:0016339">
    <property type="term" value="P:calcium-dependent cell-cell adhesion via plasma membrane cell adhesion molecules"/>
    <property type="evidence" value="ECO:0007669"/>
    <property type="project" value="TreeGrafter"/>
</dbReference>
<dbReference type="GO" id="GO:0005912">
    <property type="term" value="C:adherens junction"/>
    <property type="evidence" value="ECO:0007669"/>
    <property type="project" value="TreeGrafter"/>
</dbReference>
<dbReference type="GO" id="GO:0034332">
    <property type="term" value="P:adherens junction organization"/>
    <property type="evidence" value="ECO:0007669"/>
    <property type="project" value="TreeGrafter"/>
</dbReference>
<dbReference type="GO" id="GO:0008013">
    <property type="term" value="F:beta-catenin binding"/>
    <property type="evidence" value="ECO:0007669"/>
    <property type="project" value="TreeGrafter"/>
</dbReference>
<keyword evidence="4" id="KW-0677">Repeat</keyword>
<feature type="domain" description="Cadherin" evidence="10">
    <location>
        <begin position="459"/>
        <end position="561"/>
    </location>
</feature>
<dbReference type="GO" id="GO:0005509">
    <property type="term" value="F:calcium ion binding"/>
    <property type="evidence" value="ECO:0007669"/>
    <property type="project" value="UniProtKB-UniRule"/>
</dbReference>
<evidence type="ECO:0000256" key="1">
    <source>
        <dbReference type="ARBA" id="ARBA00004167"/>
    </source>
</evidence>
<dbReference type="GO" id="GO:0007043">
    <property type="term" value="P:cell-cell junction assembly"/>
    <property type="evidence" value="ECO:0007669"/>
    <property type="project" value="TreeGrafter"/>
</dbReference>
<dbReference type="InterPro" id="IPR039808">
    <property type="entry name" value="Cadherin"/>
</dbReference>
<comment type="subcellular location">
    <subcellularLocation>
        <location evidence="1">Membrane</location>
        <topology evidence="1">Single-pass membrane protein</topology>
    </subcellularLocation>
</comment>
<dbReference type="Pfam" id="PF00028">
    <property type="entry name" value="Cadherin"/>
    <property type="match status" value="2"/>
</dbReference>
<evidence type="ECO:0000256" key="4">
    <source>
        <dbReference type="ARBA" id="ARBA00022737"/>
    </source>
</evidence>
<name>A0A8X6WUV5_9ARAC</name>
<dbReference type="PROSITE" id="PS00232">
    <property type="entry name" value="CADHERIN_1"/>
    <property type="match status" value="2"/>
</dbReference>
<feature type="domain" description="Cadherin" evidence="10">
    <location>
        <begin position="581"/>
        <end position="678"/>
    </location>
</feature>
<dbReference type="PROSITE" id="PS50268">
    <property type="entry name" value="CADHERIN_2"/>
    <property type="match status" value="5"/>
</dbReference>
<proteinExistence type="predicted"/>
<feature type="domain" description="Cadherin" evidence="10">
    <location>
        <begin position="340"/>
        <end position="458"/>
    </location>
</feature>
<keyword evidence="5 8" id="KW-0106">Calcium</keyword>
<dbReference type="InterPro" id="IPR020894">
    <property type="entry name" value="Cadherin_CS"/>
</dbReference>
<keyword evidence="7" id="KW-0472">Membrane</keyword>
<keyword evidence="12" id="KW-1185">Reference proteome</keyword>
<reference evidence="11" key="1">
    <citation type="submission" date="2020-08" db="EMBL/GenBank/DDBJ databases">
        <title>Multicomponent nature underlies the extraordinary mechanical properties of spider dragline silk.</title>
        <authorList>
            <person name="Kono N."/>
            <person name="Nakamura H."/>
            <person name="Mori M."/>
            <person name="Yoshida Y."/>
            <person name="Ohtoshi R."/>
            <person name="Malay A.D."/>
            <person name="Moran D.A.P."/>
            <person name="Tomita M."/>
            <person name="Numata K."/>
            <person name="Arakawa K."/>
        </authorList>
    </citation>
    <scope>NUCLEOTIDE SEQUENCE</scope>
</reference>
<gene>
    <name evidence="11" type="primary">Cad86C</name>
    <name evidence="11" type="ORF">TNIN_20191</name>
</gene>
<evidence type="ECO:0000256" key="9">
    <source>
        <dbReference type="SAM" id="SignalP"/>
    </source>
</evidence>
<evidence type="ECO:0000313" key="11">
    <source>
        <dbReference type="EMBL" id="GFY40241.1"/>
    </source>
</evidence>
<accession>A0A8X6WUV5</accession>
<dbReference type="Gene3D" id="2.60.40.60">
    <property type="entry name" value="Cadherins"/>
    <property type="match status" value="5"/>
</dbReference>
<dbReference type="CDD" id="cd11304">
    <property type="entry name" value="Cadherin_repeat"/>
    <property type="match status" value="4"/>
</dbReference>
<evidence type="ECO:0000256" key="7">
    <source>
        <dbReference type="ARBA" id="ARBA00023136"/>
    </source>
</evidence>
<feature type="signal peptide" evidence="9">
    <location>
        <begin position="1"/>
        <end position="18"/>
    </location>
</feature>
<evidence type="ECO:0000256" key="6">
    <source>
        <dbReference type="ARBA" id="ARBA00022989"/>
    </source>
</evidence>